<gene>
    <name evidence="6" type="primary">SENP1_2</name>
    <name evidence="6" type="ORF">OS493_014430</name>
</gene>
<reference evidence="6" key="1">
    <citation type="submission" date="2023-01" db="EMBL/GenBank/DDBJ databases">
        <title>Genome assembly of the deep-sea coral Lophelia pertusa.</title>
        <authorList>
            <person name="Herrera S."/>
            <person name="Cordes E."/>
        </authorList>
    </citation>
    <scope>NUCLEOTIDE SEQUENCE</scope>
    <source>
        <strain evidence="6">USNM1676648</strain>
        <tissue evidence="6">Polyp</tissue>
    </source>
</reference>
<keyword evidence="7" id="KW-1185">Reference proteome</keyword>
<dbReference type="SUPFAM" id="SSF54001">
    <property type="entry name" value="Cysteine proteinases"/>
    <property type="match status" value="1"/>
</dbReference>
<dbReference type="EC" id="3.4.22.68" evidence="6"/>
<dbReference type="GO" id="GO:0006508">
    <property type="term" value="P:proteolysis"/>
    <property type="evidence" value="ECO:0007669"/>
    <property type="project" value="UniProtKB-KW"/>
</dbReference>
<feature type="region of interest" description="Disordered" evidence="4">
    <location>
        <begin position="161"/>
        <end position="187"/>
    </location>
</feature>
<dbReference type="EMBL" id="MU827308">
    <property type="protein sequence ID" value="KAJ7361789.1"/>
    <property type="molecule type" value="Genomic_DNA"/>
</dbReference>
<evidence type="ECO:0000313" key="7">
    <source>
        <dbReference type="Proteomes" id="UP001163046"/>
    </source>
</evidence>
<keyword evidence="3 6" id="KW-0378">Hydrolase</keyword>
<name>A0A9W9YSL5_9CNID</name>
<accession>A0A9W9YSL5</accession>
<protein>
    <submittedName>
        <fullName evidence="6">SUMO1 sentrin specific peptidase 1</fullName>
        <ecNumber evidence="6">3.4.22.68</ecNumber>
    </submittedName>
</protein>
<dbReference type="InterPro" id="IPR003653">
    <property type="entry name" value="Peptidase_C48_C"/>
</dbReference>
<comment type="similarity">
    <text evidence="1">Belongs to the peptidase C48 family.</text>
</comment>
<keyword evidence="2" id="KW-0645">Protease</keyword>
<organism evidence="6 7">
    <name type="scientific">Desmophyllum pertusum</name>
    <dbReference type="NCBI Taxonomy" id="174260"/>
    <lineage>
        <taxon>Eukaryota</taxon>
        <taxon>Metazoa</taxon>
        <taxon>Cnidaria</taxon>
        <taxon>Anthozoa</taxon>
        <taxon>Hexacorallia</taxon>
        <taxon>Scleractinia</taxon>
        <taxon>Caryophylliina</taxon>
        <taxon>Caryophylliidae</taxon>
        <taxon>Desmophyllum</taxon>
    </lineage>
</organism>
<evidence type="ECO:0000313" key="6">
    <source>
        <dbReference type="EMBL" id="KAJ7361789.1"/>
    </source>
</evidence>
<dbReference type="GO" id="GO:0008234">
    <property type="term" value="F:cysteine-type peptidase activity"/>
    <property type="evidence" value="ECO:0007669"/>
    <property type="project" value="InterPro"/>
</dbReference>
<evidence type="ECO:0000256" key="2">
    <source>
        <dbReference type="ARBA" id="ARBA00022670"/>
    </source>
</evidence>
<feature type="compositionally biased region" description="Basic and acidic residues" evidence="4">
    <location>
        <begin position="165"/>
        <end position="187"/>
    </location>
</feature>
<dbReference type="OrthoDB" id="5987143at2759"/>
<dbReference type="Gene3D" id="3.40.395.10">
    <property type="entry name" value="Adenoviral Proteinase, Chain A"/>
    <property type="match status" value="1"/>
</dbReference>
<feature type="domain" description="Ubiquitin-like protease family profile" evidence="5">
    <location>
        <begin position="78"/>
        <end position="169"/>
    </location>
</feature>
<dbReference type="Proteomes" id="UP001163046">
    <property type="component" value="Unassembled WGS sequence"/>
</dbReference>
<evidence type="ECO:0000256" key="3">
    <source>
        <dbReference type="ARBA" id="ARBA00022801"/>
    </source>
</evidence>
<evidence type="ECO:0000256" key="4">
    <source>
        <dbReference type="SAM" id="MobiDB-lite"/>
    </source>
</evidence>
<dbReference type="Pfam" id="PF02902">
    <property type="entry name" value="Peptidase_C48"/>
    <property type="match status" value="1"/>
</dbReference>
<proteinExistence type="inferred from homology"/>
<comment type="caution">
    <text evidence="6">The sequence shown here is derived from an EMBL/GenBank/DDBJ whole genome shotgun (WGS) entry which is preliminary data.</text>
</comment>
<dbReference type="AlphaFoldDB" id="A0A9W9YSL5"/>
<evidence type="ECO:0000259" key="5">
    <source>
        <dbReference type="Pfam" id="PF02902"/>
    </source>
</evidence>
<evidence type="ECO:0000256" key="1">
    <source>
        <dbReference type="ARBA" id="ARBA00005234"/>
    </source>
</evidence>
<dbReference type="InterPro" id="IPR038765">
    <property type="entry name" value="Papain-like_cys_pep_sf"/>
</dbReference>
<sequence>MEPDKILTWRYNIPITAQSFNTINDDLGNQRKNDEKDGWINDEGCQRVIVLDSFFWTKLEHSIKNGQEISAIRQSKGVDLRKKKIIYFDPTGDGLSDCSDFSLNIRLFLKCRLQDQSVMDHNVWKDVNVDHAVQTDEKSCGIFMLKMAECLAREVQPEFTQDAPGNREKVNRGRTGNENEERWEGRHCGNKYPKEAELF</sequence>